<keyword evidence="1" id="KW-0732">Signal</keyword>
<dbReference type="RefSeq" id="WP_008738485.1">
    <property type="nucleotide sequence ID" value="NZ_CP004387.1"/>
</dbReference>
<evidence type="ECO:0000313" key="3">
    <source>
        <dbReference type="EMBL" id="AJD48989.1"/>
    </source>
</evidence>
<dbReference type="Pfam" id="PF16036">
    <property type="entry name" value="Chalcone_3"/>
    <property type="match status" value="1"/>
</dbReference>
<feature type="domain" description="Chalcone isomerase" evidence="2">
    <location>
        <begin position="21"/>
        <end position="186"/>
    </location>
</feature>
<feature type="chain" id="PRO_5002097274" description="Chalcone isomerase domain-containing protein" evidence="1">
    <location>
        <begin position="22"/>
        <end position="187"/>
    </location>
</feature>
<name>A0A0B4XL73_9GAMM</name>
<dbReference type="STRING" id="391936.S7S_12885"/>
<dbReference type="SUPFAM" id="SSF54626">
    <property type="entry name" value="Chalcone isomerase"/>
    <property type="match status" value="1"/>
</dbReference>
<dbReference type="Gene3D" id="3.50.70.10">
    <property type="match status" value="1"/>
</dbReference>
<sequence length="187" mass="20649">MKILKWSAMLLLCGALGTAQATEVNGVALPETLQVDNTSLVLNGAGVRNKYFMKVYVAGLYVPEPSSDAAAIMNADEAQAMRVEITSSMITRSRFQETVQEGLKQSAGDEYPKYEHMLDALWADENLDVDKGDVFEYRYVPGEGTQFLRNGTTLKVVRGLDFKRVLFGIYLGDDPVQESLKAELLGQ</sequence>
<dbReference type="InterPro" id="IPR016087">
    <property type="entry name" value="Chalcone_isomerase"/>
</dbReference>
<evidence type="ECO:0000256" key="1">
    <source>
        <dbReference type="SAM" id="SignalP"/>
    </source>
</evidence>
<protein>
    <recommendedName>
        <fullName evidence="2">Chalcone isomerase domain-containing protein</fullName>
    </recommendedName>
</protein>
<dbReference type="Proteomes" id="UP000006764">
    <property type="component" value="Chromosome"/>
</dbReference>
<gene>
    <name evidence="3" type="ORF">S7S_12885</name>
</gene>
<dbReference type="InterPro" id="IPR016088">
    <property type="entry name" value="Chalcone_isomerase_3-sand"/>
</dbReference>
<proteinExistence type="predicted"/>
<reference evidence="3 4" key="1">
    <citation type="journal article" date="2012" name="J. Bacteriol.">
        <title>Genome sequence of an alkane-degrading bacterium, Alcanivorax pacificus type strain W11-5, isolated from deep sea sediment.</title>
        <authorList>
            <person name="Lai Q."/>
            <person name="Shao Z."/>
        </authorList>
    </citation>
    <scope>NUCLEOTIDE SEQUENCE [LARGE SCALE GENOMIC DNA]</scope>
    <source>
        <strain evidence="3 4">W11-5</strain>
    </source>
</reference>
<dbReference type="InterPro" id="IPR036298">
    <property type="entry name" value="Chalcone_isomerase_sf"/>
</dbReference>
<organism evidence="3 4">
    <name type="scientific">Isoalcanivorax pacificus W11-5</name>
    <dbReference type="NCBI Taxonomy" id="391936"/>
    <lineage>
        <taxon>Bacteria</taxon>
        <taxon>Pseudomonadati</taxon>
        <taxon>Pseudomonadota</taxon>
        <taxon>Gammaproteobacteria</taxon>
        <taxon>Oceanospirillales</taxon>
        <taxon>Alcanivoracaceae</taxon>
        <taxon>Isoalcanivorax</taxon>
    </lineage>
</organism>
<dbReference type="HOGENOM" id="CLU_102167_0_0_6"/>
<feature type="signal peptide" evidence="1">
    <location>
        <begin position="1"/>
        <end position="21"/>
    </location>
</feature>
<dbReference type="KEGG" id="apac:S7S_12885"/>
<dbReference type="GO" id="GO:0016872">
    <property type="term" value="F:intramolecular lyase activity"/>
    <property type="evidence" value="ECO:0007669"/>
    <property type="project" value="InterPro"/>
</dbReference>
<keyword evidence="4" id="KW-1185">Reference proteome</keyword>
<dbReference type="AlphaFoldDB" id="A0A0B4XL73"/>
<evidence type="ECO:0000313" key="4">
    <source>
        <dbReference type="Proteomes" id="UP000006764"/>
    </source>
</evidence>
<accession>A0A0B4XL73</accession>
<dbReference type="EMBL" id="CP004387">
    <property type="protein sequence ID" value="AJD48989.1"/>
    <property type="molecule type" value="Genomic_DNA"/>
</dbReference>
<evidence type="ECO:0000259" key="2">
    <source>
        <dbReference type="Pfam" id="PF16036"/>
    </source>
</evidence>